<keyword evidence="2" id="KW-1185">Reference proteome</keyword>
<evidence type="ECO:0000313" key="1">
    <source>
        <dbReference type="EMBL" id="KAI9913535.1"/>
    </source>
</evidence>
<gene>
    <name evidence="1" type="ORF">PsorP6_005561</name>
</gene>
<proteinExistence type="predicted"/>
<reference evidence="1 2" key="1">
    <citation type="journal article" date="2022" name="bioRxiv">
        <title>The genome of the oomycete Peronosclerospora sorghi, a cosmopolitan pathogen of maize and sorghum, is inflated with dispersed pseudogenes.</title>
        <authorList>
            <person name="Fletcher K."/>
            <person name="Martin F."/>
            <person name="Isakeit T."/>
            <person name="Cavanaugh K."/>
            <person name="Magill C."/>
            <person name="Michelmore R."/>
        </authorList>
    </citation>
    <scope>NUCLEOTIDE SEQUENCE [LARGE SCALE GENOMIC DNA]</scope>
    <source>
        <strain evidence="1">P6</strain>
    </source>
</reference>
<comment type="caution">
    <text evidence="1">The sequence shown here is derived from an EMBL/GenBank/DDBJ whole genome shotgun (WGS) entry which is preliminary data.</text>
</comment>
<dbReference type="EMBL" id="CM047583">
    <property type="protein sequence ID" value="KAI9913535.1"/>
    <property type="molecule type" value="Genomic_DNA"/>
</dbReference>
<protein>
    <submittedName>
        <fullName evidence="1">Uncharacterized protein</fullName>
    </submittedName>
</protein>
<organism evidence="1 2">
    <name type="scientific">Peronosclerospora sorghi</name>
    <dbReference type="NCBI Taxonomy" id="230839"/>
    <lineage>
        <taxon>Eukaryota</taxon>
        <taxon>Sar</taxon>
        <taxon>Stramenopiles</taxon>
        <taxon>Oomycota</taxon>
        <taxon>Peronosporomycetes</taxon>
        <taxon>Peronosporales</taxon>
        <taxon>Peronosporaceae</taxon>
        <taxon>Peronosclerospora</taxon>
    </lineage>
</organism>
<name>A0ACC0W5X4_9STRA</name>
<evidence type="ECO:0000313" key="2">
    <source>
        <dbReference type="Proteomes" id="UP001163321"/>
    </source>
</evidence>
<sequence>MDVDRSVAITSSTAVTDATASLKKGPTYTSHTSSTLHKFPVESNGYRVAKSGGKGTERAIGAHKDRFKIKATITGDKEDVGFAVRIYSLDNVPRRCVVEIQRTSGECLKFREAYKKLGKLLCDLICDKSNELETAEATKL</sequence>
<accession>A0ACC0W5X4</accession>
<dbReference type="Proteomes" id="UP001163321">
    <property type="component" value="Chromosome 4"/>
</dbReference>